<evidence type="ECO:0000256" key="9">
    <source>
        <dbReference type="ARBA" id="ARBA00022842"/>
    </source>
</evidence>
<dbReference type="InterPro" id="IPR043519">
    <property type="entry name" value="NT_sf"/>
</dbReference>
<comment type="similarity">
    <text evidence="2 12">Belongs to the tRNA nucleotidyltransferase/poly(A) polymerase family.</text>
</comment>
<dbReference type="EC" id="2.7.7.72" evidence="14"/>
<dbReference type="Pfam" id="PF02272">
    <property type="entry name" value="DHHA1"/>
    <property type="match status" value="1"/>
</dbReference>
<dbReference type="SMART" id="SM00116">
    <property type="entry name" value="CBS"/>
    <property type="match status" value="2"/>
</dbReference>
<evidence type="ECO:0000256" key="4">
    <source>
        <dbReference type="ARBA" id="ARBA00022679"/>
    </source>
</evidence>
<organism evidence="14 15">
    <name type="scientific">Texcoconibacillus texcoconensis</name>
    <dbReference type="NCBI Taxonomy" id="1095777"/>
    <lineage>
        <taxon>Bacteria</taxon>
        <taxon>Bacillati</taxon>
        <taxon>Bacillota</taxon>
        <taxon>Bacilli</taxon>
        <taxon>Bacillales</taxon>
        <taxon>Bacillaceae</taxon>
        <taxon>Texcoconibacillus</taxon>
    </lineage>
</organism>
<dbReference type="InterPro" id="IPR052390">
    <property type="entry name" value="tRNA_nt/polyA_polymerase"/>
</dbReference>
<dbReference type="Pfam" id="PF00571">
    <property type="entry name" value="CBS"/>
    <property type="match status" value="2"/>
</dbReference>
<dbReference type="CDD" id="cd04595">
    <property type="entry name" value="CBS_pair_DHH_polyA_Pol_assoc"/>
    <property type="match status" value="1"/>
</dbReference>
<keyword evidence="6 14" id="KW-0548">Nucleotidyltransferase</keyword>
<evidence type="ECO:0000313" key="15">
    <source>
        <dbReference type="Proteomes" id="UP000551878"/>
    </source>
</evidence>
<proteinExistence type="inferred from homology"/>
<evidence type="ECO:0000256" key="3">
    <source>
        <dbReference type="ARBA" id="ARBA00022555"/>
    </source>
</evidence>
<dbReference type="SUPFAM" id="SSF54631">
    <property type="entry name" value="CBS-domain pair"/>
    <property type="match status" value="1"/>
</dbReference>
<dbReference type="InterPro" id="IPR032828">
    <property type="entry name" value="PolyA_RNA-bd"/>
</dbReference>
<dbReference type="SUPFAM" id="SSF81301">
    <property type="entry name" value="Nucleotidyltransferase"/>
    <property type="match status" value="1"/>
</dbReference>
<dbReference type="RefSeq" id="WP_184664419.1">
    <property type="nucleotide sequence ID" value="NZ_JACHHB010000009.1"/>
</dbReference>
<dbReference type="Pfam" id="PF01368">
    <property type="entry name" value="DHH"/>
    <property type="match status" value="1"/>
</dbReference>
<evidence type="ECO:0000256" key="11">
    <source>
        <dbReference type="PROSITE-ProRule" id="PRU00703"/>
    </source>
</evidence>
<dbReference type="InterPro" id="IPR001667">
    <property type="entry name" value="DDH_dom"/>
</dbReference>
<keyword evidence="8" id="KW-0547">Nucleotide-binding</keyword>
<keyword evidence="3" id="KW-0820">tRNA-binding</keyword>
<dbReference type="EMBL" id="JACHHB010000009">
    <property type="protein sequence ID" value="MBB5173989.1"/>
    <property type="molecule type" value="Genomic_DNA"/>
</dbReference>
<dbReference type="Gene3D" id="3.10.310.30">
    <property type="match status" value="1"/>
</dbReference>
<keyword evidence="5" id="KW-0819">tRNA processing</keyword>
<dbReference type="Gene3D" id="3.30.460.10">
    <property type="entry name" value="Beta Polymerase, domain 2"/>
    <property type="match status" value="1"/>
</dbReference>
<comment type="caution">
    <text evidence="14">The sequence shown here is derived from an EMBL/GenBank/DDBJ whole genome shotgun (WGS) entry which is preliminary data.</text>
</comment>
<evidence type="ECO:0000313" key="14">
    <source>
        <dbReference type="EMBL" id="MBB5173989.1"/>
    </source>
</evidence>
<dbReference type="InterPro" id="IPR000644">
    <property type="entry name" value="CBS_dom"/>
</dbReference>
<evidence type="ECO:0000256" key="2">
    <source>
        <dbReference type="ARBA" id="ARBA00007265"/>
    </source>
</evidence>
<keyword evidence="9" id="KW-0460">Magnesium</keyword>
<sequence length="873" mass="99778">MQLILSHNHLDFDGLASMIAAKKLHPQSMMVLPHKRSSAVDHFLAIYKDAFAFHNEKKVDWKAIDKVILVDTANLARTGFKKINNLKDGVSFHVYDHHQQKEDDLTTGIIQREQVGATVTLLVEQLQQQNIKISSFEATIFALGLYSDTGAFCFDSTTARDLHVGAFLVEQGAQLQIIKKYRQQPLEEEQHLLLQSLLNTYETYSFNGVEILLAKHRQEEYTNNLAIICRRMLETTKADAVFALVEMGNTTFLTARSSSDRINVLPVIEAVGGGGHEQAAAGKAKNAEWSTLCEDIRRRLEKAVKPAITAENMMSSPVRVIAPDTAVIDASKMLYRYGHTGFPVIQDGECTGIISRRDVDKALHHGLGHAPVKGYMSRNPQTISKEKSLEGIQEIMIEHNIGRLPVIDDGQMIGIVSRTDVIRAIHGKKETNDPSQVFHHVPTRHSVYEFMSSLLSKELFTLLKHIGEEAKQLKMNAFIIGGIVRDILLHKNNEDIDIVVEGNGIELANTLANSYGGFVRTHPTFQTATWKHTSGFKIDITSARTEYYDYPAALPDVEMSSIKEDLYRRDFTINAMAINLHPESFGTLIDYFHGYEDLKKGHIRTLYNLSFVEDPTRLLRAIRFETRFNFSMDEETERFAYESVQHIHQTSTPRIASELKRLTEEGNPKKGFERLQAFGICSFLFQKLRSNEDILLDIEQFSTFIASAGTKSKHWQFTDSIWLSYMTFTIPCRPGVHRELQPFSQNKQDDRFIEQWGTLIDHKFHEKDLTAPLSEWHQWFHQYDDEPLLAWAYHSDMTQQALRKTKMETYINSRSHLPQFIDGNNLQSLGFKPGPCFRDILFTVEQWLLDDPTLSRTDIETRILQTFHEKKED</sequence>
<evidence type="ECO:0000256" key="10">
    <source>
        <dbReference type="ARBA" id="ARBA00022884"/>
    </source>
</evidence>
<keyword evidence="11" id="KW-0129">CBS domain</keyword>
<dbReference type="AlphaFoldDB" id="A0A840QRL5"/>
<reference evidence="14 15" key="1">
    <citation type="submission" date="2020-08" db="EMBL/GenBank/DDBJ databases">
        <title>Genomic Encyclopedia of Type Strains, Phase IV (KMG-IV): sequencing the most valuable type-strain genomes for metagenomic binning, comparative biology and taxonomic classification.</title>
        <authorList>
            <person name="Goeker M."/>
        </authorList>
    </citation>
    <scope>NUCLEOTIDE SEQUENCE [LARGE SCALE GENOMIC DNA]</scope>
    <source>
        <strain evidence="14 15">DSM 24696</strain>
    </source>
</reference>
<accession>A0A840QRL5</accession>
<dbReference type="InterPro" id="IPR003156">
    <property type="entry name" value="DHHA1_dom"/>
</dbReference>
<feature type="domain" description="CBS" evidence="13">
    <location>
        <begin position="376"/>
        <end position="435"/>
    </location>
</feature>
<evidence type="ECO:0000256" key="8">
    <source>
        <dbReference type="ARBA" id="ARBA00022741"/>
    </source>
</evidence>
<dbReference type="PANTHER" id="PTHR47788">
    <property type="entry name" value="POLYA POLYMERASE"/>
    <property type="match status" value="1"/>
</dbReference>
<dbReference type="Pfam" id="PF01743">
    <property type="entry name" value="PolyA_pol"/>
    <property type="match status" value="1"/>
</dbReference>
<evidence type="ECO:0000259" key="13">
    <source>
        <dbReference type="PROSITE" id="PS51371"/>
    </source>
</evidence>
<feature type="domain" description="CBS" evidence="13">
    <location>
        <begin position="314"/>
        <end position="372"/>
    </location>
</feature>
<dbReference type="Gene3D" id="3.10.580.10">
    <property type="entry name" value="CBS-domain"/>
    <property type="match status" value="1"/>
</dbReference>
<dbReference type="SUPFAM" id="SSF81891">
    <property type="entry name" value="Poly A polymerase C-terminal region-like"/>
    <property type="match status" value="1"/>
</dbReference>
<evidence type="ECO:0000256" key="12">
    <source>
        <dbReference type="RuleBase" id="RU003953"/>
    </source>
</evidence>
<dbReference type="GO" id="GO:0046872">
    <property type="term" value="F:metal ion binding"/>
    <property type="evidence" value="ECO:0007669"/>
    <property type="project" value="UniProtKB-KW"/>
</dbReference>
<dbReference type="Gene3D" id="3.90.1640.10">
    <property type="entry name" value="inorganic pyrophosphatase (n-terminal core)"/>
    <property type="match status" value="1"/>
</dbReference>
<dbReference type="EC" id="3.1.3.-" evidence="14"/>
<name>A0A840QRL5_9BACI</name>
<evidence type="ECO:0000256" key="6">
    <source>
        <dbReference type="ARBA" id="ARBA00022695"/>
    </source>
</evidence>
<evidence type="ECO:0000256" key="1">
    <source>
        <dbReference type="ARBA" id="ARBA00001946"/>
    </source>
</evidence>
<dbReference type="CDD" id="cd05398">
    <property type="entry name" value="NT_ClassII-CCAase"/>
    <property type="match status" value="1"/>
</dbReference>
<gene>
    <name evidence="14" type="ORF">HNQ41_002179</name>
</gene>
<comment type="cofactor">
    <cofactor evidence="1">
        <name>Mg(2+)</name>
        <dbReference type="ChEBI" id="CHEBI:18420"/>
    </cofactor>
</comment>
<dbReference type="PANTHER" id="PTHR47788:SF1">
    <property type="entry name" value="A-ADDING TRNA NUCLEOTIDYLTRANSFERASE"/>
    <property type="match status" value="1"/>
</dbReference>
<keyword evidence="7" id="KW-0479">Metal-binding</keyword>
<keyword evidence="10 12" id="KW-0694">RNA-binding</keyword>
<dbReference type="GO" id="GO:0016787">
    <property type="term" value="F:hydrolase activity"/>
    <property type="evidence" value="ECO:0007669"/>
    <property type="project" value="UniProtKB-KW"/>
</dbReference>
<keyword evidence="14" id="KW-0378">Hydrolase</keyword>
<dbReference type="Pfam" id="PF12627">
    <property type="entry name" value="PolyA_pol_RNAbd"/>
    <property type="match status" value="1"/>
</dbReference>
<dbReference type="InterPro" id="IPR002646">
    <property type="entry name" value="PolA_pol_head_dom"/>
</dbReference>
<dbReference type="PROSITE" id="PS51371">
    <property type="entry name" value="CBS"/>
    <property type="match status" value="2"/>
</dbReference>
<dbReference type="GO" id="GO:0000166">
    <property type="term" value="F:nucleotide binding"/>
    <property type="evidence" value="ECO:0007669"/>
    <property type="project" value="UniProtKB-KW"/>
</dbReference>
<protein>
    <submittedName>
        <fullName evidence="14">tRNA nucleotidyltransferase (CCA-adding enzyme)</fullName>
        <ecNumber evidence="14">2.7.7.72</ecNumber>
        <ecNumber evidence="14">3.1.3.-</ecNumber>
        <ecNumber evidence="14">3.1.4.-</ecNumber>
    </submittedName>
</protein>
<dbReference type="InterPro" id="IPR038763">
    <property type="entry name" value="DHH_sf"/>
</dbReference>
<dbReference type="InterPro" id="IPR046342">
    <property type="entry name" value="CBS_dom_sf"/>
</dbReference>
<dbReference type="EC" id="3.1.4.-" evidence="14"/>
<dbReference type="GO" id="GO:0000049">
    <property type="term" value="F:tRNA binding"/>
    <property type="evidence" value="ECO:0007669"/>
    <property type="project" value="UniProtKB-KW"/>
</dbReference>
<keyword evidence="15" id="KW-1185">Reference proteome</keyword>
<dbReference type="SUPFAM" id="SSF64182">
    <property type="entry name" value="DHH phosphoesterases"/>
    <property type="match status" value="1"/>
</dbReference>
<dbReference type="Gene3D" id="1.10.3090.10">
    <property type="entry name" value="cca-adding enzyme, domain 2"/>
    <property type="match status" value="1"/>
</dbReference>
<evidence type="ECO:0000256" key="7">
    <source>
        <dbReference type="ARBA" id="ARBA00022723"/>
    </source>
</evidence>
<dbReference type="GO" id="GO:0004810">
    <property type="term" value="F:CCA tRNA nucleotidyltransferase activity"/>
    <property type="evidence" value="ECO:0007669"/>
    <property type="project" value="UniProtKB-EC"/>
</dbReference>
<dbReference type="GO" id="GO:0008033">
    <property type="term" value="P:tRNA processing"/>
    <property type="evidence" value="ECO:0007669"/>
    <property type="project" value="UniProtKB-KW"/>
</dbReference>
<keyword evidence="4 12" id="KW-0808">Transferase</keyword>
<evidence type="ECO:0000256" key="5">
    <source>
        <dbReference type="ARBA" id="ARBA00022694"/>
    </source>
</evidence>
<dbReference type="Proteomes" id="UP000551878">
    <property type="component" value="Unassembled WGS sequence"/>
</dbReference>